<keyword evidence="3" id="KW-1185">Reference proteome</keyword>
<feature type="compositionally biased region" description="Low complexity" evidence="1">
    <location>
        <begin position="397"/>
        <end position="435"/>
    </location>
</feature>
<dbReference type="EMBL" id="GL377306">
    <property type="protein sequence ID" value="EFI97091.1"/>
    <property type="molecule type" value="Genomic_DNA"/>
</dbReference>
<proteinExistence type="predicted"/>
<sequence length="687" mass="74949">MAVAVQHPSLPPTGYMSASMHAATRDKQLPPPPAEQLHSTPAPAKITRANSRSFRPKLHTLPSAGIASSSAPSPASPTPRARPMSSFLPRSTSATFVNAVKQPKILSALVYSIEWPDFWSFANTCRDCRRLVGTSDLTDVVLSRFVPGYAQCLRACDLEQLKKVTVTLSDLHLLYMSQHMPLHRYPMHSLACQNALYPTPEQMKFTNKLVALTQTHSRFVLLLQSLTHSTSNPPPPELDDPFSFSRRNKNAGVPELTFPAPLCYADTDDSPDDPWAVPSSRESEAQGSPTKITISPTPTRSNTKIKGHAKLPSHNSVLSMARRRPSTDSSLSALTTPIKRRTSVFGGKKTVPPPPVEPRSLRLYASAWRRTLFHTSGGSTSDDEDDSLPRPRRHFASSPMSSSASSRSSPSPVGSRRPTMVAASSSSAGRLPSSSTPHDLSLATSRTRSPILRVFIPCATLAPDSPEVQACEDQLVQAGLWDHLSTGDIVCNLGYVPPRASPTSSSAASSADDINEDERGTWLLFDGTVLVPHTPPAPPPIEDPLSLPSPFYYAHITPPACDPAFRLARLPPCGGVPDLALVRTTAKVRSARSATGFAFVRRYAWTARVYRYAMPGDDIGAGWLGEWVLQGEGTKEGRQVLLDCIAGYENEPREWEMVREKSRPGRIWLRLVHDYCPPNGGQEHHLP</sequence>
<feature type="region of interest" description="Disordered" evidence="1">
    <location>
        <begin position="374"/>
        <end position="443"/>
    </location>
</feature>
<dbReference type="HOGENOM" id="CLU_023462_0_0_1"/>
<dbReference type="OMA" id="LMFNGYC"/>
<accession>D8Q3Q2</accession>
<dbReference type="InParanoid" id="D8Q3Q2"/>
<evidence type="ECO:0000313" key="2">
    <source>
        <dbReference type="EMBL" id="EFI97091.1"/>
    </source>
</evidence>
<dbReference type="Proteomes" id="UP000007431">
    <property type="component" value="Unassembled WGS sequence"/>
</dbReference>
<feature type="compositionally biased region" description="Low complexity" evidence="1">
    <location>
        <begin position="288"/>
        <end position="299"/>
    </location>
</feature>
<feature type="compositionally biased region" description="Low complexity" evidence="1">
    <location>
        <begin position="62"/>
        <end position="84"/>
    </location>
</feature>
<organism evidence="3">
    <name type="scientific">Schizophyllum commune (strain H4-8 / FGSC 9210)</name>
    <name type="common">Split gill fungus</name>
    <dbReference type="NCBI Taxonomy" id="578458"/>
    <lineage>
        <taxon>Eukaryota</taxon>
        <taxon>Fungi</taxon>
        <taxon>Dikarya</taxon>
        <taxon>Basidiomycota</taxon>
        <taxon>Agaricomycotina</taxon>
        <taxon>Agaricomycetes</taxon>
        <taxon>Agaricomycetidae</taxon>
        <taxon>Agaricales</taxon>
        <taxon>Schizophyllaceae</taxon>
        <taxon>Schizophyllum</taxon>
    </lineage>
</organism>
<evidence type="ECO:0000313" key="3">
    <source>
        <dbReference type="Proteomes" id="UP000007431"/>
    </source>
</evidence>
<dbReference type="eggNOG" id="ENOG502SHVU">
    <property type="taxonomic scope" value="Eukaryota"/>
</dbReference>
<dbReference type="AlphaFoldDB" id="D8Q3Q2"/>
<gene>
    <name evidence="2" type="ORF">SCHCODRAFT_82156</name>
</gene>
<name>D8Q3Q2_SCHCM</name>
<feature type="region of interest" description="Disordered" evidence="1">
    <location>
        <begin position="1"/>
        <end position="84"/>
    </location>
</feature>
<protein>
    <submittedName>
        <fullName evidence="2">Uncharacterized protein</fullName>
    </submittedName>
</protein>
<feature type="region of interest" description="Disordered" evidence="1">
    <location>
        <begin position="269"/>
        <end position="358"/>
    </location>
</feature>
<evidence type="ECO:0000256" key="1">
    <source>
        <dbReference type="SAM" id="MobiDB-lite"/>
    </source>
</evidence>
<dbReference type="VEuPathDB" id="FungiDB:SCHCODRAFT_02627547"/>
<reference evidence="2 3" key="1">
    <citation type="journal article" date="2010" name="Nat. Biotechnol.">
        <title>Genome sequence of the model mushroom Schizophyllum commune.</title>
        <authorList>
            <person name="Ohm R.A."/>
            <person name="de Jong J.F."/>
            <person name="Lugones L.G."/>
            <person name="Aerts A."/>
            <person name="Kothe E."/>
            <person name="Stajich J.E."/>
            <person name="de Vries R.P."/>
            <person name="Record E."/>
            <person name="Levasseur A."/>
            <person name="Baker S.E."/>
            <person name="Bartholomew K.A."/>
            <person name="Coutinho P.M."/>
            <person name="Erdmann S."/>
            <person name="Fowler T.J."/>
            <person name="Gathman A.C."/>
            <person name="Lombard V."/>
            <person name="Henrissat B."/>
            <person name="Knabe N."/>
            <person name="Kuees U."/>
            <person name="Lilly W.W."/>
            <person name="Lindquist E."/>
            <person name="Lucas S."/>
            <person name="Magnuson J.K."/>
            <person name="Piumi F."/>
            <person name="Raudaskoski M."/>
            <person name="Salamov A."/>
            <person name="Schmutz J."/>
            <person name="Schwarze F.W.M.R."/>
            <person name="vanKuyk P.A."/>
            <person name="Horton J.S."/>
            <person name="Grigoriev I.V."/>
            <person name="Woesten H.A.B."/>
        </authorList>
    </citation>
    <scope>NUCLEOTIDE SEQUENCE [LARGE SCALE GENOMIC DNA]</scope>
    <source>
        <strain evidence="3">H4-8 / FGSC 9210</strain>
    </source>
</reference>
<dbReference type="OrthoDB" id="3269821at2759"/>